<dbReference type="PANTHER" id="PTHR31900">
    <property type="entry name" value="F-BOX/RNI SUPERFAMILY PROTEIN-RELATED"/>
    <property type="match status" value="1"/>
</dbReference>
<proteinExistence type="predicted"/>
<dbReference type="InterPro" id="IPR050232">
    <property type="entry name" value="FBL13/AtMIF1-like"/>
</dbReference>
<dbReference type="Pfam" id="PF23622">
    <property type="entry name" value="LRR_At1g61320_AtMIF1"/>
    <property type="match status" value="1"/>
</dbReference>
<dbReference type="Proteomes" id="UP000316621">
    <property type="component" value="Chromosome 10"/>
</dbReference>
<dbReference type="EMBL" id="CM010724">
    <property type="protein sequence ID" value="RZC80450.1"/>
    <property type="molecule type" value="Genomic_DNA"/>
</dbReference>
<dbReference type="InterPro" id="IPR053781">
    <property type="entry name" value="F-box_AtFBL13-like"/>
</dbReference>
<organism evidence="2 3">
    <name type="scientific">Papaver somniferum</name>
    <name type="common">Opium poppy</name>
    <dbReference type="NCBI Taxonomy" id="3469"/>
    <lineage>
        <taxon>Eukaryota</taxon>
        <taxon>Viridiplantae</taxon>
        <taxon>Streptophyta</taxon>
        <taxon>Embryophyta</taxon>
        <taxon>Tracheophyta</taxon>
        <taxon>Spermatophyta</taxon>
        <taxon>Magnoliopsida</taxon>
        <taxon>Ranunculales</taxon>
        <taxon>Papaveraceae</taxon>
        <taxon>Papaveroideae</taxon>
        <taxon>Papaver</taxon>
    </lineage>
</organism>
<dbReference type="CDD" id="cd22160">
    <property type="entry name" value="F-box_AtFBL13-like"/>
    <property type="match status" value="1"/>
</dbReference>
<dbReference type="Gene3D" id="1.20.1280.50">
    <property type="match status" value="1"/>
</dbReference>
<dbReference type="PROSITE" id="PS50181">
    <property type="entry name" value="FBOX"/>
    <property type="match status" value="1"/>
</dbReference>
<accession>A0A4Y7L762</accession>
<dbReference type="Gene3D" id="3.80.10.10">
    <property type="entry name" value="Ribonuclease Inhibitor"/>
    <property type="match status" value="1"/>
</dbReference>
<keyword evidence="3" id="KW-1185">Reference proteome</keyword>
<dbReference type="Gramene" id="RZC80450">
    <property type="protein sequence ID" value="RZC80450"/>
    <property type="gene ID" value="C5167_043018"/>
</dbReference>
<dbReference type="InterPro" id="IPR036047">
    <property type="entry name" value="F-box-like_dom_sf"/>
</dbReference>
<dbReference type="InterPro" id="IPR006566">
    <property type="entry name" value="FBD"/>
</dbReference>
<dbReference type="OMA" id="HEEGSWI"/>
<dbReference type="Pfam" id="PF00646">
    <property type="entry name" value="F-box"/>
    <property type="match status" value="1"/>
</dbReference>
<reference evidence="2 3" key="1">
    <citation type="journal article" date="2018" name="Science">
        <title>The opium poppy genome and morphinan production.</title>
        <authorList>
            <person name="Guo L."/>
            <person name="Winzer T."/>
            <person name="Yang X."/>
            <person name="Li Y."/>
            <person name="Ning Z."/>
            <person name="He Z."/>
            <person name="Teodor R."/>
            <person name="Lu Y."/>
            <person name="Bowser T.A."/>
            <person name="Graham I.A."/>
            <person name="Ye K."/>
        </authorList>
    </citation>
    <scope>NUCLEOTIDE SEQUENCE [LARGE SCALE GENOMIC DNA]</scope>
    <source>
        <strain evidence="3">cv. HN1</strain>
        <tissue evidence="2">Leaves</tissue>
    </source>
</reference>
<dbReference type="InterPro" id="IPR032675">
    <property type="entry name" value="LRR_dom_sf"/>
</dbReference>
<dbReference type="InterPro" id="IPR055357">
    <property type="entry name" value="LRR_At1g61320_AtMIF1"/>
</dbReference>
<dbReference type="PANTHER" id="PTHR31900:SF30">
    <property type="entry name" value="SUPERFAMILY PROTEIN, PUTATIVE-RELATED"/>
    <property type="match status" value="1"/>
</dbReference>
<evidence type="ECO:0000313" key="3">
    <source>
        <dbReference type="Proteomes" id="UP000316621"/>
    </source>
</evidence>
<evidence type="ECO:0000313" key="2">
    <source>
        <dbReference type="EMBL" id="RZC80450.1"/>
    </source>
</evidence>
<evidence type="ECO:0000259" key="1">
    <source>
        <dbReference type="PROSITE" id="PS50181"/>
    </source>
</evidence>
<dbReference type="AlphaFoldDB" id="A0A4Y7L762"/>
<dbReference type="SMART" id="SM00579">
    <property type="entry name" value="FBD"/>
    <property type="match status" value="1"/>
</dbReference>
<dbReference type="SUPFAM" id="SSF52058">
    <property type="entry name" value="L domain-like"/>
    <property type="match status" value="1"/>
</dbReference>
<sequence>MINGKKNKNMGVCEEGKDRTSELPESILHHILSFLPIKCIASTSVLSRQWRYLYLTSPILDFCNWRSTANSEVSDEECRMETERFMEFVDRIMNLCDGNMPNIKRLCLELDDHFDKSRINGWISNAIRRNAEEIYLEVQSEYILSFPLCLFSSGTLARLELEMNCALQLPKSVSLPSLKSLVVSHVVFINDNSTREFFSNCPVLEDLVISSCPPALKWLSFDAENASGSLDDIRVEIHAPNLLFFRYWEYVKRSYDLRNFTSLTYAEIDMFVDMSPFTREQIYHSARELLGGLSNVDHLKLSVDVFDALSFEGYRINNLPKFYNLTYLEATFMFSCSSNGVLLDLLEISPNLESLVFSEGLNPSESDDDDTWKLNLMTPCLLPKLKSIEVQIFKGTSRELVLVIQFLRDARVLQRMNIKFSSSLSITQKNKAMEQLLTFPRGSPGCVVNFL</sequence>
<dbReference type="SUPFAM" id="SSF81383">
    <property type="entry name" value="F-box domain"/>
    <property type="match status" value="1"/>
</dbReference>
<gene>
    <name evidence="2" type="ORF">C5167_043018</name>
</gene>
<protein>
    <recommendedName>
        <fullName evidence="1">F-box domain-containing protein</fullName>
    </recommendedName>
</protein>
<name>A0A4Y7L762_PAPSO</name>
<dbReference type="InterPro" id="IPR001810">
    <property type="entry name" value="F-box_dom"/>
</dbReference>
<feature type="domain" description="F-box" evidence="1">
    <location>
        <begin position="17"/>
        <end position="68"/>
    </location>
</feature>